<dbReference type="AlphaFoldDB" id="A0AAV6TIZ6"/>
<accession>A0AAV6TIZ6</accession>
<dbReference type="Proteomes" id="UP000827092">
    <property type="component" value="Unassembled WGS sequence"/>
</dbReference>
<name>A0AAV6TIZ6_9ARAC</name>
<reference evidence="2 3" key="1">
    <citation type="journal article" date="2022" name="Nat. Ecol. Evol.">
        <title>A masculinizing supergene underlies an exaggerated male reproductive morph in a spider.</title>
        <authorList>
            <person name="Hendrickx F."/>
            <person name="De Corte Z."/>
            <person name="Sonet G."/>
            <person name="Van Belleghem S.M."/>
            <person name="Kostlbacher S."/>
            <person name="Vangestel C."/>
        </authorList>
    </citation>
    <scope>NUCLEOTIDE SEQUENCE [LARGE SCALE GENOMIC DNA]</scope>
    <source>
        <strain evidence="2">W744_W776</strain>
    </source>
</reference>
<evidence type="ECO:0000256" key="1">
    <source>
        <dbReference type="SAM" id="MobiDB-lite"/>
    </source>
</evidence>
<keyword evidence="3" id="KW-1185">Reference proteome</keyword>
<proteinExistence type="predicted"/>
<evidence type="ECO:0000313" key="3">
    <source>
        <dbReference type="Proteomes" id="UP000827092"/>
    </source>
</evidence>
<sequence length="154" mass="17396">MAIVLLSKQPTPFPWGLMSVSHRTPLTGRLFIPPAASLLYQKWQLGTLILSRPAFSHARRTFHHIKSYAARPRSDDRLARQNRYGPQPEFPLPRPSGHSSPLSRSQRVRSNSALPQVERGGLRCAHAARETGIRECGDRRRLYFISPAGLIKTH</sequence>
<feature type="region of interest" description="Disordered" evidence="1">
    <location>
        <begin position="71"/>
        <end position="116"/>
    </location>
</feature>
<evidence type="ECO:0000313" key="2">
    <source>
        <dbReference type="EMBL" id="KAG8171506.1"/>
    </source>
</evidence>
<feature type="compositionally biased region" description="Polar residues" evidence="1">
    <location>
        <begin position="97"/>
        <end position="114"/>
    </location>
</feature>
<organism evidence="2 3">
    <name type="scientific">Oedothorax gibbosus</name>
    <dbReference type="NCBI Taxonomy" id="931172"/>
    <lineage>
        <taxon>Eukaryota</taxon>
        <taxon>Metazoa</taxon>
        <taxon>Ecdysozoa</taxon>
        <taxon>Arthropoda</taxon>
        <taxon>Chelicerata</taxon>
        <taxon>Arachnida</taxon>
        <taxon>Araneae</taxon>
        <taxon>Araneomorphae</taxon>
        <taxon>Entelegynae</taxon>
        <taxon>Araneoidea</taxon>
        <taxon>Linyphiidae</taxon>
        <taxon>Erigoninae</taxon>
        <taxon>Oedothorax</taxon>
    </lineage>
</organism>
<gene>
    <name evidence="2" type="ORF">JTE90_023585</name>
</gene>
<comment type="caution">
    <text evidence="2">The sequence shown here is derived from an EMBL/GenBank/DDBJ whole genome shotgun (WGS) entry which is preliminary data.</text>
</comment>
<dbReference type="EMBL" id="JAFNEN010003883">
    <property type="protein sequence ID" value="KAG8171506.1"/>
    <property type="molecule type" value="Genomic_DNA"/>
</dbReference>
<protein>
    <submittedName>
        <fullName evidence="2">Uncharacterized protein</fullName>
    </submittedName>
</protein>